<comment type="similarity">
    <text evidence="1">Belongs to the membrane fusion protein (MFP) (TC 8.A.1) family.</text>
</comment>
<feature type="domain" description="CusB-like beta-barrel" evidence="3">
    <location>
        <begin position="145"/>
        <end position="210"/>
    </location>
</feature>
<dbReference type="EMBL" id="BAJS01000031">
    <property type="protein sequence ID" value="GAK37900.1"/>
    <property type="molecule type" value="Genomic_DNA"/>
</dbReference>
<sequence>MNPVERATASTQVAGTISYLHIDLGSRVRKGEVIGHIDTKLTELSLQSATLSHEKLKKDYQRIQDLYKGNASSEIELLSAKYNFENTAVQRKQIKQQIENAKIIAPISGTIITNDFKTGEFANSGSSIAEIVNISKLKATVYLDETEVYYAKLNQKVEIELPSFPQKTISGHIIYISPNGDENHNYQVDVLIDNPDEWLKAGTNVAVKITLKQEENAILIPQQAIVSDRKENYVYIISHGVAHAKK</sequence>
<evidence type="ECO:0000259" key="3">
    <source>
        <dbReference type="Pfam" id="PF25954"/>
    </source>
</evidence>
<dbReference type="PANTHER" id="PTHR30469:SF15">
    <property type="entry name" value="HLYD FAMILY OF SECRETION PROTEINS"/>
    <property type="match status" value="1"/>
</dbReference>
<dbReference type="InterPro" id="IPR006143">
    <property type="entry name" value="RND_pump_MFP"/>
</dbReference>
<dbReference type="STRING" id="1121097.GCA_000428125_03004"/>
<dbReference type="eggNOG" id="COG0845">
    <property type="taxonomic scope" value="Bacteria"/>
</dbReference>
<dbReference type="SUPFAM" id="SSF111369">
    <property type="entry name" value="HlyD-like secretion proteins"/>
    <property type="match status" value="1"/>
</dbReference>
<dbReference type="Proteomes" id="UP000027601">
    <property type="component" value="Unassembled WGS sequence"/>
</dbReference>
<gene>
    <name evidence="4" type="ORF">JCM15093_3188</name>
</gene>
<dbReference type="Pfam" id="PF25917">
    <property type="entry name" value="BSH_RND"/>
    <property type="match status" value="1"/>
</dbReference>
<dbReference type="GO" id="GO:0015562">
    <property type="term" value="F:efflux transmembrane transporter activity"/>
    <property type="evidence" value="ECO:0007669"/>
    <property type="project" value="TreeGrafter"/>
</dbReference>
<dbReference type="PANTHER" id="PTHR30469">
    <property type="entry name" value="MULTIDRUG RESISTANCE PROTEIN MDTA"/>
    <property type="match status" value="1"/>
</dbReference>
<evidence type="ECO:0000313" key="5">
    <source>
        <dbReference type="Proteomes" id="UP000027601"/>
    </source>
</evidence>
<comment type="caution">
    <text evidence="4">The sequence shown here is derived from an EMBL/GenBank/DDBJ whole genome shotgun (WGS) entry which is preliminary data.</text>
</comment>
<reference evidence="4 5" key="1">
    <citation type="journal article" date="2015" name="Microbes Environ.">
        <title>Distribution and evolution of nitrogen fixation genes in the phylum bacteroidetes.</title>
        <authorList>
            <person name="Inoue J."/>
            <person name="Oshima K."/>
            <person name="Suda W."/>
            <person name="Sakamoto M."/>
            <person name="Iino T."/>
            <person name="Noda S."/>
            <person name="Hongoh Y."/>
            <person name="Hattori M."/>
            <person name="Ohkuma M."/>
        </authorList>
    </citation>
    <scope>NUCLEOTIDE SEQUENCE [LARGE SCALE GENOMIC DNA]</scope>
    <source>
        <strain evidence="4 5">JCM 15093</strain>
    </source>
</reference>
<dbReference type="Pfam" id="PF25954">
    <property type="entry name" value="Beta-barrel_RND_2"/>
    <property type="match status" value="1"/>
</dbReference>
<dbReference type="NCBIfam" id="TIGR01730">
    <property type="entry name" value="RND_mfp"/>
    <property type="match status" value="1"/>
</dbReference>
<dbReference type="Gene3D" id="2.40.30.170">
    <property type="match status" value="1"/>
</dbReference>
<evidence type="ECO:0000256" key="1">
    <source>
        <dbReference type="ARBA" id="ARBA00009477"/>
    </source>
</evidence>
<name>A0A069D6D3_9BACE</name>
<dbReference type="GO" id="GO:1990281">
    <property type="term" value="C:efflux pump complex"/>
    <property type="evidence" value="ECO:0007669"/>
    <property type="project" value="TreeGrafter"/>
</dbReference>
<dbReference type="Gene3D" id="1.10.287.470">
    <property type="entry name" value="Helix hairpin bin"/>
    <property type="match status" value="1"/>
</dbReference>
<dbReference type="AlphaFoldDB" id="A0A069D6D3"/>
<protein>
    <submittedName>
        <fullName evidence="4">Probable Co/Zn/Cd efflux system membrane fusion protein</fullName>
    </submittedName>
</protein>
<evidence type="ECO:0000313" key="4">
    <source>
        <dbReference type="EMBL" id="GAK37900.1"/>
    </source>
</evidence>
<keyword evidence="5" id="KW-1185">Reference proteome</keyword>
<feature type="domain" description="Multidrug resistance protein MdtA-like barrel-sandwich hybrid" evidence="2">
    <location>
        <begin position="7"/>
        <end position="132"/>
    </location>
</feature>
<organism evidence="4 5">
    <name type="scientific">Bacteroides graminisolvens DSM 19988 = JCM 15093</name>
    <dbReference type="NCBI Taxonomy" id="1121097"/>
    <lineage>
        <taxon>Bacteria</taxon>
        <taxon>Pseudomonadati</taxon>
        <taxon>Bacteroidota</taxon>
        <taxon>Bacteroidia</taxon>
        <taxon>Bacteroidales</taxon>
        <taxon>Bacteroidaceae</taxon>
        <taxon>Bacteroides</taxon>
    </lineage>
</organism>
<dbReference type="Gene3D" id="2.40.50.100">
    <property type="match status" value="1"/>
</dbReference>
<accession>A0A069D6D3</accession>
<dbReference type="InterPro" id="IPR058625">
    <property type="entry name" value="MdtA-like_BSH"/>
</dbReference>
<dbReference type="InterPro" id="IPR058792">
    <property type="entry name" value="Beta-barrel_RND_2"/>
</dbReference>
<proteinExistence type="inferred from homology"/>
<evidence type="ECO:0000259" key="2">
    <source>
        <dbReference type="Pfam" id="PF25917"/>
    </source>
</evidence>